<evidence type="ECO:0000256" key="1">
    <source>
        <dbReference type="ARBA" id="ARBA00004141"/>
    </source>
</evidence>
<feature type="transmembrane region" description="Helical" evidence="7">
    <location>
        <begin position="329"/>
        <end position="350"/>
    </location>
</feature>
<accession>A0A1I6NXU6</accession>
<feature type="transmembrane region" description="Helical" evidence="7">
    <location>
        <begin position="53"/>
        <end position="74"/>
    </location>
</feature>
<evidence type="ECO:0000256" key="3">
    <source>
        <dbReference type="ARBA" id="ARBA00022448"/>
    </source>
</evidence>
<feature type="transmembrane region" description="Helical" evidence="7">
    <location>
        <begin position="163"/>
        <end position="180"/>
    </location>
</feature>
<feature type="transmembrane region" description="Helical" evidence="7">
    <location>
        <begin position="95"/>
        <end position="112"/>
    </location>
</feature>
<feature type="transmembrane region" description="Helical" evidence="7">
    <location>
        <begin position="118"/>
        <end position="135"/>
    </location>
</feature>
<dbReference type="EMBL" id="FOZV01000001">
    <property type="protein sequence ID" value="SFS32783.1"/>
    <property type="molecule type" value="Genomic_DNA"/>
</dbReference>
<keyword evidence="4 7" id="KW-0812">Transmembrane</keyword>
<dbReference type="Gene3D" id="1.20.1250.20">
    <property type="entry name" value="MFS general substrate transporter like domains"/>
    <property type="match status" value="2"/>
</dbReference>
<comment type="subcellular location">
    <subcellularLocation>
        <location evidence="1">Membrane</location>
        <topology evidence="1">Multi-pass membrane protein</topology>
    </subcellularLocation>
</comment>
<organism evidence="8 9">
    <name type="scientific">Brevundimonas viscosa</name>
    <dbReference type="NCBI Taxonomy" id="871741"/>
    <lineage>
        <taxon>Bacteria</taxon>
        <taxon>Pseudomonadati</taxon>
        <taxon>Pseudomonadota</taxon>
        <taxon>Alphaproteobacteria</taxon>
        <taxon>Caulobacterales</taxon>
        <taxon>Caulobacteraceae</taxon>
        <taxon>Brevundimonas</taxon>
    </lineage>
</organism>
<evidence type="ECO:0000256" key="5">
    <source>
        <dbReference type="ARBA" id="ARBA00022989"/>
    </source>
</evidence>
<dbReference type="InterPro" id="IPR004752">
    <property type="entry name" value="AmpG_permease/AT-1"/>
</dbReference>
<dbReference type="NCBIfam" id="TIGR00901">
    <property type="entry name" value="2A0125"/>
    <property type="match status" value="1"/>
</dbReference>
<feature type="transmembrane region" description="Helical" evidence="7">
    <location>
        <begin position="537"/>
        <end position="556"/>
    </location>
</feature>
<dbReference type="OrthoDB" id="9787815at2"/>
<dbReference type="PANTHER" id="PTHR12778:SF10">
    <property type="entry name" value="MAJOR FACILITATOR SUPERFAMILY DOMAIN-CONTAINING PROTEIN 3"/>
    <property type="match status" value="1"/>
</dbReference>
<evidence type="ECO:0000313" key="8">
    <source>
        <dbReference type="EMBL" id="SFS32783.1"/>
    </source>
</evidence>
<keyword evidence="3" id="KW-0813">Transport</keyword>
<keyword evidence="9" id="KW-1185">Reference proteome</keyword>
<comment type="similarity">
    <text evidence="2">Belongs to the major facilitator superfamily.</text>
</comment>
<evidence type="ECO:0000256" key="7">
    <source>
        <dbReference type="SAM" id="Phobius"/>
    </source>
</evidence>
<proteinExistence type="inferred from homology"/>
<feature type="transmembrane region" description="Helical" evidence="7">
    <location>
        <begin position="237"/>
        <end position="266"/>
    </location>
</feature>
<evidence type="ECO:0000313" key="9">
    <source>
        <dbReference type="Proteomes" id="UP000198788"/>
    </source>
</evidence>
<evidence type="ECO:0000256" key="6">
    <source>
        <dbReference type="ARBA" id="ARBA00023136"/>
    </source>
</evidence>
<feature type="transmembrane region" description="Helical" evidence="7">
    <location>
        <begin position="23"/>
        <end position="41"/>
    </location>
</feature>
<dbReference type="Pfam" id="PF07690">
    <property type="entry name" value="MFS_1"/>
    <property type="match status" value="1"/>
</dbReference>
<dbReference type="RefSeq" id="WP_092306664.1">
    <property type="nucleotide sequence ID" value="NZ_FOZV01000001.1"/>
</dbReference>
<feature type="transmembrane region" description="Helical" evidence="7">
    <location>
        <begin position="286"/>
        <end position="308"/>
    </location>
</feature>
<dbReference type="GO" id="GO:0016020">
    <property type="term" value="C:membrane"/>
    <property type="evidence" value="ECO:0007669"/>
    <property type="project" value="UniProtKB-SubCell"/>
</dbReference>
<feature type="transmembrane region" description="Helical" evidence="7">
    <location>
        <begin position="403"/>
        <end position="423"/>
    </location>
</feature>
<keyword evidence="5 7" id="KW-1133">Transmembrane helix</keyword>
<dbReference type="AlphaFoldDB" id="A0A1I6NXU6"/>
<protein>
    <submittedName>
        <fullName evidence="8">MFS transporter, PAT family, beta-lactamase induction signal transducer AmpG</fullName>
    </submittedName>
</protein>
<feature type="transmembrane region" description="Helical" evidence="7">
    <location>
        <begin position="186"/>
        <end position="207"/>
    </location>
</feature>
<dbReference type="Proteomes" id="UP000198788">
    <property type="component" value="Unassembled WGS sequence"/>
</dbReference>
<keyword evidence="6 7" id="KW-0472">Membrane</keyword>
<dbReference type="GO" id="GO:0022857">
    <property type="term" value="F:transmembrane transporter activity"/>
    <property type="evidence" value="ECO:0007669"/>
    <property type="project" value="InterPro"/>
</dbReference>
<dbReference type="InterPro" id="IPR036259">
    <property type="entry name" value="MFS_trans_sf"/>
</dbReference>
<evidence type="ECO:0000256" key="4">
    <source>
        <dbReference type="ARBA" id="ARBA00022692"/>
    </source>
</evidence>
<feature type="transmembrane region" description="Helical" evidence="7">
    <location>
        <begin position="429"/>
        <end position="451"/>
    </location>
</feature>
<reference evidence="9" key="1">
    <citation type="submission" date="2016-10" db="EMBL/GenBank/DDBJ databases">
        <authorList>
            <person name="Varghese N."/>
            <person name="Submissions S."/>
        </authorList>
    </citation>
    <scope>NUCLEOTIDE SEQUENCE [LARGE SCALE GENOMIC DNA]</scope>
    <source>
        <strain evidence="9">CGMCC 1.10683</strain>
    </source>
</reference>
<sequence>MAEAAAKKQTTWDFIKSLRDRRVLVMLFLGAGAGLPFFLIFDTLSAWLRQSELSLQTIGVFALATLSYALKFVWAPVVDRVKIPFLEPLLGQRRSWMALMQVLIVLGLWLIAGSDPALNLGQVALLAVMVGFFGATQDVAIDAWRIEVVDETFYGTMAAAYQWGYRIAMITSGALPLVLADHYGWNFSYAIMAGCMIIAVGATLLAPREKAARPPLRYTEDMAARPALETAEWIGRLLLILLGALLAGSGLAANATFLNAVMGWFGQSAEAAEAFKATWEARETGIFIQFPAVIAGLGLIALACVPLPGAPTRPGVYLRRAYGQPLGEFFGRFGVRFGLLILALICMYRLSDFVLNLMNPFYIDLGFSLTQIAEVRKVYGVVASLAGISAGAWAVSRLGILRTMVIGVFASPLSNLVFIWLATQGASMAALYGAITIDNFATGFAGTALIVYMSSLTAAGFTATQYALFSSLYAIFGKIIASQSGRIVEGSARMAEAGGFTALFRPMFAGLPEGALAKGAEIAGVAPVSLGAGYATFFVYSVVIGVIAIALAFMIARRQPEIDARAEARKGELDAEATEARPS</sequence>
<dbReference type="InterPro" id="IPR011701">
    <property type="entry name" value="MFS"/>
</dbReference>
<name>A0A1I6NXU6_9CAUL</name>
<evidence type="ECO:0000256" key="2">
    <source>
        <dbReference type="ARBA" id="ARBA00008335"/>
    </source>
</evidence>
<gene>
    <name evidence="8" type="ORF">SAMN05192570_0639</name>
</gene>
<dbReference type="PANTHER" id="PTHR12778">
    <property type="entry name" value="SOLUTE CARRIER FAMILY 33 ACETYL-COA TRANSPORTER -RELATED"/>
    <property type="match status" value="1"/>
</dbReference>
<dbReference type="SUPFAM" id="SSF103473">
    <property type="entry name" value="MFS general substrate transporter"/>
    <property type="match status" value="1"/>
</dbReference>
<dbReference type="STRING" id="871741.SAMN05192570_0639"/>